<protein>
    <submittedName>
        <fullName evidence="1">Uncharacterized protein</fullName>
    </submittedName>
</protein>
<dbReference type="EMBL" id="KC008572">
    <property type="protein sequence ID" value="AGF84910.1"/>
    <property type="molecule type" value="Genomic_DNA"/>
</dbReference>
<accession>M1NLQ4</accession>
<dbReference type="Pfam" id="PF19231">
    <property type="entry name" value="DUF5884"/>
    <property type="match status" value="1"/>
</dbReference>
<reference evidence="1 2" key="1">
    <citation type="submission" date="2012-10" db="EMBL/GenBank/DDBJ databases">
        <title>Complete genome sequence of Moumouvirus goulette.</title>
        <authorList>
            <person name="Fournous G."/>
            <person name="Bougalmi M."/>
            <person name="Colson P."/>
        </authorList>
    </citation>
    <scope>NUCLEOTIDE SEQUENCE [LARGE SCALE GENOMIC DNA]</scope>
</reference>
<dbReference type="InterPro" id="IPR045365">
    <property type="entry name" value="DUF5884"/>
</dbReference>
<dbReference type="Proteomes" id="UP000241071">
    <property type="component" value="Segment"/>
</dbReference>
<evidence type="ECO:0000313" key="1">
    <source>
        <dbReference type="EMBL" id="AGF84910.1"/>
    </source>
</evidence>
<name>M1NLQ4_9VIRU</name>
<gene>
    <name evidence="1" type="ORF">glt_00101</name>
</gene>
<proteinExistence type="predicted"/>
<keyword evidence="2" id="KW-1185">Reference proteome</keyword>
<sequence>MKSLAETIKHLNDEDLDKLERIIINRRHEIQIKNNMNFIPDIFEKDVKLKFSNDYKGDDYYKYYEINSWGLLYLDSDIKIRTLYALHRGDNFNTNKVTIKLIISEQKYNIEYDYYRNKNVCHLELNRKILLILVKLGLSKNNFHKNMLGILIHNFILLTQREIDFSDFDTSVICLNKINKLNDKKSLNSKYINISGFCGSDAIRFKYV</sequence>
<organism evidence="1 2">
    <name type="scientific">Moumouvirus goulette</name>
    <dbReference type="NCBI Taxonomy" id="1247379"/>
    <lineage>
        <taxon>Viruses</taxon>
        <taxon>Varidnaviria</taxon>
        <taxon>Bamfordvirae</taxon>
        <taxon>Nucleocytoviricota</taxon>
        <taxon>Megaviricetes</taxon>
        <taxon>Imitervirales</taxon>
        <taxon>Mimiviridae</taxon>
        <taxon>Megamimivirinae</taxon>
        <taxon>Moumouvirus</taxon>
        <taxon>Moumouvirus goulettemassiliense</taxon>
    </lineage>
</organism>
<evidence type="ECO:0000313" key="2">
    <source>
        <dbReference type="Proteomes" id="UP000241071"/>
    </source>
</evidence>